<reference evidence="2" key="1">
    <citation type="submission" date="2010-06" db="EMBL/GenBank/DDBJ databases">
        <authorList>
            <person name="Muzny D."/>
            <person name="Qin X."/>
            <person name="Buhay C."/>
            <person name="Dugan-Rocha S."/>
            <person name="Ding Y."/>
            <person name="Chen G."/>
            <person name="Hawes A."/>
            <person name="Holder M."/>
            <person name="Jhangiani S."/>
            <person name="Johnson A."/>
            <person name="Khan Z."/>
            <person name="Li Z."/>
            <person name="Liu W."/>
            <person name="Liu X."/>
            <person name="Perez L."/>
            <person name="Shen H."/>
            <person name="Wang Q."/>
            <person name="Watt J."/>
            <person name="Xi L."/>
            <person name="Xin Y."/>
            <person name="Zhou J."/>
            <person name="Deng J."/>
            <person name="Jiang H."/>
            <person name="Liu Y."/>
            <person name="Qu J."/>
            <person name="Song X.-Z."/>
            <person name="Zhang L."/>
            <person name="Villasana D."/>
            <person name="Johnson A."/>
            <person name="Liu J."/>
            <person name="Liyanage D."/>
            <person name="Lorensuhewa L."/>
            <person name="Robinson T."/>
            <person name="Song A."/>
            <person name="Song B.-B."/>
            <person name="Dinh H."/>
            <person name="Thornton R."/>
            <person name="Coyle M."/>
            <person name="Francisco L."/>
            <person name="Jackson L."/>
            <person name="Javaid M."/>
            <person name="Korchina V."/>
            <person name="Kovar C."/>
            <person name="Mata R."/>
            <person name="Mathew T."/>
            <person name="Ngo R."/>
            <person name="Nguyen L."/>
            <person name="Nguyen N."/>
            <person name="Okwuonu G."/>
            <person name="Ongeri F."/>
            <person name="Pham C."/>
            <person name="Simmons D."/>
            <person name="Wilczek-Boney K."/>
            <person name="Hale W."/>
            <person name="Jakkamsetti A."/>
            <person name="Pham P."/>
            <person name="Ruth R."/>
            <person name="San Lucas F."/>
            <person name="Warren J."/>
            <person name="Zhang J."/>
            <person name="Zhao Z."/>
            <person name="Zhou C."/>
            <person name="Zhu D."/>
            <person name="Lee S."/>
            <person name="Bess C."/>
            <person name="Blankenburg K."/>
            <person name="Forbes L."/>
            <person name="Fu Q."/>
            <person name="Gubbala S."/>
            <person name="Hirani K."/>
            <person name="Jayaseelan J.C."/>
            <person name="Lara F."/>
            <person name="Munidasa M."/>
            <person name="Palculict T."/>
            <person name="Patil S."/>
            <person name="Pu L.-L."/>
            <person name="Saada N."/>
            <person name="Tang L."/>
            <person name="Weissenberger G."/>
            <person name="Zhu Y."/>
            <person name="Hemphill L."/>
            <person name="Shang Y."/>
            <person name="Youmans B."/>
            <person name="Ayvaz T."/>
            <person name="Ross M."/>
            <person name="Santibanez J."/>
            <person name="Aqrawi P."/>
            <person name="Gross S."/>
            <person name="Joshi V."/>
            <person name="Fowler G."/>
            <person name="Nazareth L."/>
            <person name="Reid J."/>
            <person name="Worley K."/>
            <person name="Petrosino J."/>
            <person name="Highlander S."/>
            <person name="Gibbs R."/>
        </authorList>
    </citation>
    <scope>NUCLEOTIDE SEQUENCE [LARGE SCALE GENOMIC DNA]</scope>
    <source>
        <strain evidence="2">ATCC 33030</strain>
    </source>
</reference>
<evidence type="ECO:0000313" key="2">
    <source>
        <dbReference type="EMBL" id="EFK55383.1"/>
    </source>
</evidence>
<dbReference type="OrthoDB" id="4774281at2"/>
<dbReference type="STRING" id="585529.HMPREF0291_10641"/>
<dbReference type="EMBL" id="ACLJ02000001">
    <property type="protein sequence ID" value="EFK55383.1"/>
    <property type="molecule type" value="Genomic_DNA"/>
</dbReference>
<gene>
    <name evidence="2" type="ORF">HMPREF0291_10641</name>
</gene>
<dbReference type="Proteomes" id="UP000004208">
    <property type="component" value="Unassembled WGS sequence"/>
</dbReference>
<keyword evidence="1" id="KW-0472">Membrane</keyword>
<dbReference type="RefSeq" id="WP_005287856.1">
    <property type="nucleotide sequence ID" value="NZ_CM000961.1"/>
</dbReference>
<sequence length="161" mass="18016">MPSDRPDHPENDLHGAADYYNKVRPEPRSFDELANEPDPAQLNERNQASTRQAIWFGVASVAGTFLIAGFLALIFRLVGGPLCEAGEATWLCSQAARTWWATLSSIYPVAALLGCAVIMVRKLNRYERWMPWMGVFWLPLVPFTMLWLTVTVGMLAADYAP</sequence>
<feature type="transmembrane region" description="Helical" evidence="1">
    <location>
        <begin position="98"/>
        <end position="120"/>
    </location>
</feature>
<keyword evidence="3" id="KW-1185">Reference proteome</keyword>
<organism evidence="2 3">
    <name type="scientific">Corynebacterium genitalium ATCC 33030</name>
    <dbReference type="NCBI Taxonomy" id="585529"/>
    <lineage>
        <taxon>Bacteria</taxon>
        <taxon>Bacillati</taxon>
        <taxon>Actinomycetota</taxon>
        <taxon>Actinomycetes</taxon>
        <taxon>Mycobacteriales</taxon>
        <taxon>Corynebacteriaceae</taxon>
        <taxon>Corynebacterium</taxon>
    </lineage>
</organism>
<comment type="caution">
    <text evidence="2">The sequence shown here is derived from an EMBL/GenBank/DDBJ whole genome shotgun (WGS) entry which is preliminary data.</text>
</comment>
<dbReference type="eggNOG" id="ENOG503002A">
    <property type="taxonomic scope" value="Bacteria"/>
</dbReference>
<evidence type="ECO:0000313" key="3">
    <source>
        <dbReference type="Proteomes" id="UP000004208"/>
    </source>
</evidence>
<keyword evidence="1" id="KW-1133">Transmembrane helix</keyword>
<dbReference type="HOGENOM" id="CLU_115314_0_0_11"/>
<evidence type="ECO:0000256" key="1">
    <source>
        <dbReference type="SAM" id="Phobius"/>
    </source>
</evidence>
<dbReference type="AlphaFoldDB" id="D7W9A3"/>
<accession>D7W9A3</accession>
<protein>
    <submittedName>
        <fullName evidence="2">Uncharacterized protein</fullName>
    </submittedName>
</protein>
<keyword evidence="1" id="KW-0812">Transmembrane</keyword>
<name>D7W9A3_9CORY</name>
<feature type="transmembrane region" description="Helical" evidence="1">
    <location>
        <begin position="132"/>
        <end position="157"/>
    </location>
</feature>
<proteinExistence type="predicted"/>
<feature type="transmembrane region" description="Helical" evidence="1">
    <location>
        <begin position="53"/>
        <end position="78"/>
    </location>
</feature>